<evidence type="ECO:0000256" key="5">
    <source>
        <dbReference type="SAM" id="Phobius"/>
    </source>
</evidence>
<dbReference type="GO" id="GO:0016020">
    <property type="term" value="C:membrane"/>
    <property type="evidence" value="ECO:0007669"/>
    <property type="project" value="UniProtKB-SubCell"/>
</dbReference>
<dbReference type="InterPro" id="IPR050638">
    <property type="entry name" value="AA-Vitamin_Transporters"/>
</dbReference>
<feature type="transmembrane region" description="Helical" evidence="5">
    <location>
        <begin position="273"/>
        <end position="289"/>
    </location>
</feature>
<dbReference type="STRING" id="187304.B0E33_23315"/>
<gene>
    <name evidence="7" type="primary">yedA</name>
    <name evidence="7" type="ORF">LAL4801_01378</name>
</gene>
<comment type="subcellular location">
    <subcellularLocation>
        <location evidence="1">Membrane</location>
        <topology evidence="1">Multi-pass membrane protein</topology>
    </subcellularLocation>
</comment>
<evidence type="ECO:0000256" key="1">
    <source>
        <dbReference type="ARBA" id="ARBA00004141"/>
    </source>
</evidence>
<feature type="transmembrane region" description="Helical" evidence="5">
    <location>
        <begin position="152"/>
        <end position="171"/>
    </location>
</feature>
<evidence type="ECO:0000313" key="7">
    <source>
        <dbReference type="EMBL" id="CTQ42941.1"/>
    </source>
</evidence>
<evidence type="ECO:0000256" key="2">
    <source>
        <dbReference type="ARBA" id="ARBA00022692"/>
    </source>
</evidence>
<dbReference type="Gene3D" id="1.10.3730.20">
    <property type="match status" value="1"/>
</dbReference>
<dbReference type="Pfam" id="PF00892">
    <property type="entry name" value="EamA"/>
    <property type="match status" value="2"/>
</dbReference>
<reference evidence="8" key="1">
    <citation type="submission" date="2015-07" db="EMBL/GenBank/DDBJ databases">
        <authorList>
            <person name="Rodrigo-Torres Lidia"/>
            <person name="Arahal R.David."/>
        </authorList>
    </citation>
    <scope>NUCLEOTIDE SEQUENCE [LARGE SCALE GENOMIC DNA]</scope>
    <source>
        <strain evidence="8">CECT 4801</strain>
    </source>
</reference>
<evidence type="ECO:0000256" key="4">
    <source>
        <dbReference type="ARBA" id="ARBA00023136"/>
    </source>
</evidence>
<dbReference type="PANTHER" id="PTHR32322:SF9">
    <property type="entry name" value="AMINO-ACID METABOLITE EFFLUX PUMP-RELATED"/>
    <property type="match status" value="1"/>
</dbReference>
<keyword evidence="8" id="KW-1185">Reference proteome</keyword>
<evidence type="ECO:0000259" key="6">
    <source>
        <dbReference type="Pfam" id="PF00892"/>
    </source>
</evidence>
<feature type="transmembrane region" description="Helical" evidence="5">
    <location>
        <begin position="95"/>
        <end position="115"/>
    </location>
</feature>
<dbReference type="SUPFAM" id="SSF103481">
    <property type="entry name" value="Multidrug resistance efflux transporter EmrE"/>
    <property type="match status" value="2"/>
</dbReference>
<feature type="transmembrane region" description="Helical" evidence="5">
    <location>
        <begin position="215"/>
        <end position="238"/>
    </location>
</feature>
<dbReference type="RefSeq" id="WP_055655016.1">
    <property type="nucleotide sequence ID" value="NZ_CXST01000001.1"/>
</dbReference>
<keyword evidence="3 5" id="KW-1133">Transmembrane helix</keyword>
<dbReference type="EMBL" id="CXST01000001">
    <property type="protein sequence ID" value="CTQ42941.1"/>
    <property type="molecule type" value="Genomic_DNA"/>
</dbReference>
<feature type="transmembrane region" description="Helical" evidence="5">
    <location>
        <begin position="38"/>
        <end position="58"/>
    </location>
</feature>
<organism evidence="7 8">
    <name type="scientific">Roseibium aggregatum</name>
    <dbReference type="NCBI Taxonomy" id="187304"/>
    <lineage>
        <taxon>Bacteria</taxon>
        <taxon>Pseudomonadati</taxon>
        <taxon>Pseudomonadota</taxon>
        <taxon>Alphaproteobacteria</taxon>
        <taxon>Hyphomicrobiales</taxon>
        <taxon>Stappiaceae</taxon>
        <taxon>Roseibium</taxon>
    </lineage>
</organism>
<feature type="transmembrane region" description="Helical" evidence="5">
    <location>
        <begin position="183"/>
        <end position="203"/>
    </location>
</feature>
<feature type="transmembrane region" description="Helical" evidence="5">
    <location>
        <begin position="127"/>
        <end position="146"/>
    </location>
</feature>
<accession>A0A0M6XYK9</accession>
<name>A0A0M6XYK9_9HYPH</name>
<feature type="domain" description="EamA" evidence="6">
    <location>
        <begin position="157"/>
        <end position="288"/>
    </location>
</feature>
<dbReference type="PANTHER" id="PTHR32322">
    <property type="entry name" value="INNER MEMBRANE TRANSPORTER"/>
    <property type="match status" value="1"/>
</dbReference>
<dbReference type="InterPro" id="IPR037185">
    <property type="entry name" value="EmrE-like"/>
</dbReference>
<protein>
    <submittedName>
        <fullName evidence="7">Putative inner membrane transporter YedA</fullName>
    </submittedName>
</protein>
<dbReference type="InterPro" id="IPR000620">
    <property type="entry name" value="EamA_dom"/>
</dbReference>
<feature type="domain" description="EamA" evidence="6">
    <location>
        <begin position="11"/>
        <end position="141"/>
    </location>
</feature>
<keyword evidence="4 5" id="KW-0472">Membrane</keyword>
<dbReference type="OrthoDB" id="9810556at2"/>
<evidence type="ECO:0000313" key="8">
    <source>
        <dbReference type="Proteomes" id="UP000048926"/>
    </source>
</evidence>
<evidence type="ECO:0000256" key="3">
    <source>
        <dbReference type="ARBA" id="ARBA00022989"/>
    </source>
</evidence>
<dbReference type="AlphaFoldDB" id="A0A0M6XYK9"/>
<keyword evidence="2 5" id="KW-0812">Transmembrane</keyword>
<proteinExistence type="predicted"/>
<dbReference type="Proteomes" id="UP000048926">
    <property type="component" value="Unassembled WGS sequence"/>
</dbReference>
<sequence>MQNRSIELALLGVLALLWGSSYMWISLALPSFPPATLIAIRVSLAALALLAIMAARGIRMPLDRQNWKQFFIQSLVNSTGPWLMLAWGQQYAGTAVSSVLNSTSPLWVFAFSFLLLNHGERPGARQLTGALFGFAGIVLIVGIGALEDIGRNLVPQLVVLFGAALYGIAALRGRVFASLPPIVPAAGTLICASVVLVPASLIVDQPWQLTPDTTGIVAALTLSLACTALAFLIYFRLLSTLGAMGTASQAYLRSGVGVFLGVVFLSETLDLETFAGICLAIFGVVLINWPRAVKRQDVSAPVSAAK</sequence>